<evidence type="ECO:0000256" key="1">
    <source>
        <dbReference type="SAM" id="MobiDB-lite"/>
    </source>
</evidence>
<feature type="compositionally biased region" description="Basic and acidic residues" evidence="1">
    <location>
        <begin position="94"/>
        <end position="122"/>
    </location>
</feature>
<reference evidence="2" key="1">
    <citation type="submission" date="2021-11" db="EMBL/GenBank/DDBJ databases">
        <title>Australian commercial rhizobial inoculants.</title>
        <authorList>
            <person name="Kohlmeier M.G."/>
            <person name="O'Hara G.W."/>
            <person name="Colombi E."/>
            <person name="Ramsay J.P."/>
            <person name="Terpolilli J."/>
        </authorList>
    </citation>
    <scope>NUCLEOTIDE SEQUENCE</scope>
    <source>
        <strain evidence="2">CC829</strain>
    </source>
</reference>
<feature type="compositionally biased region" description="Basic and acidic residues" evidence="1">
    <location>
        <begin position="128"/>
        <end position="156"/>
    </location>
</feature>
<dbReference type="Proteomes" id="UP001430990">
    <property type="component" value="Chromosome"/>
</dbReference>
<gene>
    <name evidence="2" type="ORF">BjapCC829_21640</name>
</gene>
<dbReference type="EMBL" id="CP088100">
    <property type="protein sequence ID" value="UFW90997.1"/>
    <property type="molecule type" value="Genomic_DNA"/>
</dbReference>
<proteinExistence type="predicted"/>
<evidence type="ECO:0000313" key="2">
    <source>
        <dbReference type="EMBL" id="UFW90997.1"/>
    </source>
</evidence>
<organism evidence="2 3">
    <name type="scientific">Bradyrhizobium barranii</name>
    <dbReference type="NCBI Taxonomy" id="2992140"/>
    <lineage>
        <taxon>Bacteria</taxon>
        <taxon>Pseudomonadati</taxon>
        <taxon>Pseudomonadota</taxon>
        <taxon>Alphaproteobacteria</taxon>
        <taxon>Hyphomicrobiales</taxon>
        <taxon>Nitrobacteraceae</taxon>
        <taxon>Bradyrhizobium</taxon>
    </lineage>
</organism>
<sequence>MNINEAFPSKYLSAADLMGRPATVRMGEVNSEVLDRETKLILSLQGKKKQMVLNKTNAMAIAELHGAETNDWYDKVIEIYATEVEFQGKMTDAIRVRAPRRTETRSDQGADTRRDAPREPVREPAYADDGRGSRGDDRRDPPRDDRSDLGRSDPPRRAAPAHDMNDDIPF</sequence>
<feature type="region of interest" description="Disordered" evidence="1">
    <location>
        <begin position="94"/>
        <end position="170"/>
    </location>
</feature>
<keyword evidence="3" id="KW-1185">Reference proteome</keyword>
<protein>
    <submittedName>
        <fullName evidence="2">Uncharacterized protein</fullName>
    </submittedName>
</protein>
<dbReference type="RefSeq" id="WP_231144974.1">
    <property type="nucleotide sequence ID" value="NZ_CP088100.1"/>
</dbReference>
<evidence type="ECO:0000313" key="3">
    <source>
        <dbReference type="Proteomes" id="UP001430990"/>
    </source>
</evidence>
<name>A0ABY3QYQ2_9BRAD</name>
<accession>A0ABY3QYQ2</accession>